<dbReference type="SUPFAM" id="SSF55486">
    <property type="entry name" value="Metalloproteases ('zincins'), catalytic domain"/>
    <property type="match status" value="1"/>
</dbReference>
<dbReference type="InterPro" id="IPR004438">
    <property type="entry name" value="Peptidase_M3B"/>
</dbReference>
<dbReference type="PANTHER" id="PTHR11804:SF84">
    <property type="entry name" value="SACCHAROLYSIN"/>
    <property type="match status" value="1"/>
</dbReference>
<evidence type="ECO:0000256" key="1">
    <source>
        <dbReference type="ARBA" id="ARBA00022670"/>
    </source>
</evidence>
<keyword evidence="4 6" id="KW-0862">Zinc</keyword>
<dbReference type="Gene3D" id="1.10.1370.20">
    <property type="entry name" value="Oligoendopeptidase f, C-terminal domain"/>
    <property type="match status" value="1"/>
</dbReference>
<dbReference type="GO" id="GO:0006518">
    <property type="term" value="P:peptide metabolic process"/>
    <property type="evidence" value="ECO:0007669"/>
    <property type="project" value="TreeGrafter"/>
</dbReference>
<dbReference type="STRING" id="937334.SAMN05444406_1651"/>
<feature type="domain" description="Peptidase M3A/M3B catalytic" evidence="7">
    <location>
        <begin position="203"/>
        <end position="582"/>
    </location>
</feature>
<dbReference type="GO" id="GO:0046872">
    <property type="term" value="F:metal ion binding"/>
    <property type="evidence" value="ECO:0007669"/>
    <property type="project" value="UniProtKB-UniRule"/>
</dbReference>
<dbReference type="CDD" id="cd09608">
    <property type="entry name" value="M3B_PepF"/>
    <property type="match status" value="1"/>
</dbReference>
<reference evidence="9 10" key="1">
    <citation type="submission" date="2016-10" db="EMBL/GenBank/DDBJ databases">
        <authorList>
            <person name="de Groot N.N."/>
        </authorList>
    </citation>
    <scope>NUCLEOTIDE SEQUENCE [LARGE SCALE GENOMIC DNA]</scope>
    <source>
        <strain evidence="9 10">DSM 20678</strain>
    </source>
</reference>
<dbReference type="Pfam" id="PF08439">
    <property type="entry name" value="Peptidase_M3_N"/>
    <property type="match status" value="1"/>
</dbReference>
<proteinExistence type="inferred from homology"/>
<evidence type="ECO:0000259" key="7">
    <source>
        <dbReference type="Pfam" id="PF01432"/>
    </source>
</evidence>
<comment type="similarity">
    <text evidence="6">Belongs to the peptidase M3B family.</text>
</comment>
<dbReference type="EC" id="3.4.24.-" evidence="6"/>
<dbReference type="InterPro" id="IPR001567">
    <property type="entry name" value="Pept_M3A_M3B_dom"/>
</dbReference>
<keyword evidence="5 6" id="KW-0482">Metalloprotease</keyword>
<evidence type="ECO:0000313" key="10">
    <source>
        <dbReference type="Proteomes" id="UP000198577"/>
    </source>
</evidence>
<evidence type="ECO:0000256" key="6">
    <source>
        <dbReference type="RuleBase" id="RU368091"/>
    </source>
</evidence>
<feature type="domain" description="Oligopeptidase F N-terminal" evidence="8">
    <location>
        <begin position="113"/>
        <end position="182"/>
    </location>
</feature>
<dbReference type="GO" id="GO:0004222">
    <property type="term" value="F:metalloendopeptidase activity"/>
    <property type="evidence" value="ECO:0007669"/>
    <property type="project" value="UniProtKB-UniRule"/>
</dbReference>
<organism evidence="9 10">
    <name type="scientific">Caldicoprobacter faecalis</name>
    <dbReference type="NCBI Taxonomy" id="937334"/>
    <lineage>
        <taxon>Bacteria</taxon>
        <taxon>Bacillati</taxon>
        <taxon>Bacillota</taxon>
        <taxon>Clostridia</taxon>
        <taxon>Caldicoprobacterales</taxon>
        <taxon>Caldicoprobacteraceae</taxon>
        <taxon>Caldicoprobacter</taxon>
    </lineage>
</organism>
<dbReference type="GO" id="GO:0006508">
    <property type="term" value="P:proteolysis"/>
    <property type="evidence" value="ECO:0007669"/>
    <property type="project" value="UniProtKB-KW"/>
</dbReference>
<evidence type="ECO:0000256" key="5">
    <source>
        <dbReference type="ARBA" id="ARBA00023049"/>
    </source>
</evidence>
<name>A0A1I5YU18_9FIRM</name>
<comment type="function">
    <text evidence="6">Has oligopeptidase activity and degrades a variety of small bioactive peptides.</text>
</comment>
<evidence type="ECO:0000256" key="3">
    <source>
        <dbReference type="ARBA" id="ARBA00022801"/>
    </source>
</evidence>
<dbReference type="Proteomes" id="UP000198577">
    <property type="component" value="Unassembled WGS sequence"/>
</dbReference>
<dbReference type="EMBL" id="FOXR01000065">
    <property type="protein sequence ID" value="SFQ47610.1"/>
    <property type="molecule type" value="Genomic_DNA"/>
</dbReference>
<dbReference type="OrthoDB" id="9766487at2"/>
<evidence type="ECO:0000313" key="9">
    <source>
        <dbReference type="EMBL" id="SFQ47610.1"/>
    </source>
</evidence>
<evidence type="ECO:0000256" key="4">
    <source>
        <dbReference type="ARBA" id="ARBA00022833"/>
    </source>
</evidence>
<comment type="cofactor">
    <cofactor evidence="6">
        <name>Zn(2+)</name>
        <dbReference type="ChEBI" id="CHEBI:29105"/>
    </cofactor>
    <text evidence="6">Binds 1 zinc ion.</text>
</comment>
<dbReference type="Gene3D" id="1.20.140.70">
    <property type="entry name" value="Oligopeptidase f, N-terminal domain"/>
    <property type="match status" value="1"/>
</dbReference>
<keyword evidence="1 6" id="KW-0645">Protease</keyword>
<dbReference type="NCBIfam" id="TIGR00181">
    <property type="entry name" value="pepF"/>
    <property type="match status" value="1"/>
</dbReference>
<protein>
    <recommendedName>
        <fullName evidence="6">Oligopeptidase F</fullName>
        <ecNumber evidence="6">3.4.24.-</ecNumber>
    </recommendedName>
</protein>
<dbReference type="InterPro" id="IPR042088">
    <property type="entry name" value="OligoPept_F_C"/>
</dbReference>
<dbReference type="Gene3D" id="1.10.287.830">
    <property type="entry name" value="putative peptidase helix hairpin domain like"/>
    <property type="match status" value="1"/>
</dbReference>
<dbReference type="InterPro" id="IPR013647">
    <property type="entry name" value="OligopepF_N_dom"/>
</dbReference>
<keyword evidence="2 6" id="KW-0479">Metal-binding</keyword>
<dbReference type="RefSeq" id="WP_092282885.1">
    <property type="nucleotide sequence ID" value="NZ_FOXR01000065.1"/>
</dbReference>
<accession>A0A1I5YU18</accession>
<sequence>METLRNRNEIDEKYKWRLEDIYENEELWEEDYKSTKQLLEEIAGFKGKINTAENLLKVLKLNDQIGMKIEKIFAYARMRRDEDNTNPRYQALTDRAMQLSIEASSATSFIAPEILSIDEGKLRAMIEKLEELKVYRQYLDNLLRYKSHVLSPEEERILAETQTMAQSISNIYTMLNNADLRFPSIKDEQGNEVELTHGNFISFMQSGNRDVRRSAFNAMYDTYKKYINTFAATMAGNVKKDVFYASIRKYNSSLEASLFDDNVDVSVYDNLIDTVHKRLEALHRYVGIKKRLLGLDEMHMYDLYVPLIQEYDRRFTYEEAVDLVLEGLKPLGDEYISLLKEGFSSRWIDVYENRGKTSGAYSWGAYGVHPYVLLNFQGNLNDVFTIAHEMGHALHTYYSNSVQPYVYADYRIILAEVASTCNEAILIDYLLKNTSDEKEKLYLLNHFLEEFRTTVFRQVMFAEFEKIIHEMAERGEALTAEALSKKYYELNKLYYGDEIVVDEGISYEWARIPHFYRNFYVYKYATGFSAAIAISQMIMNEGEAAVERYKEFLKSGSSDYPLNILKKAGVDLTVPKPIDDALDVFEKLLDEFEK</sequence>
<keyword evidence="3 6" id="KW-0378">Hydrolase</keyword>
<keyword evidence="10" id="KW-1185">Reference proteome</keyword>
<dbReference type="InterPro" id="IPR045090">
    <property type="entry name" value="Pept_M3A_M3B"/>
</dbReference>
<dbReference type="PANTHER" id="PTHR11804">
    <property type="entry name" value="PROTEASE M3 THIMET OLIGOPEPTIDASE-RELATED"/>
    <property type="match status" value="1"/>
</dbReference>
<evidence type="ECO:0000259" key="8">
    <source>
        <dbReference type="Pfam" id="PF08439"/>
    </source>
</evidence>
<evidence type="ECO:0000256" key="2">
    <source>
        <dbReference type="ARBA" id="ARBA00022723"/>
    </source>
</evidence>
<dbReference type="Pfam" id="PF01432">
    <property type="entry name" value="Peptidase_M3"/>
    <property type="match status" value="1"/>
</dbReference>
<gene>
    <name evidence="9" type="ORF">SAMN05444406_1651</name>
</gene>
<dbReference type="AlphaFoldDB" id="A0A1I5YU18"/>